<gene>
    <name evidence="7" type="ORF">PgNI_09077</name>
</gene>
<evidence type="ECO:0000256" key="4">
    <source>
        <dbReference type="RuleBase" id="RU003694"/>
    </source>
</evidence>
<organism evidence="6 7">
    <name type="scientific">Pyricularia grisea</name>
    <name type="common">Crabgrass-specific blast fungus</name>
    <name type="synonym">Magnaporthe grisea</name>
    <dbReference type="NCBI Taxonomy" id="148305"/>
    <lineage>
        <taxon>Eukaryota</taxon>
        <taxon>Fungi</taxon>
        <taxon>Dikarya</taxon>
        <taxon>Ascomycota</taxon>
        <taxon>Pezizomycotina</taxon>
        <taxon>Sordariomycetes</taxon>
        <taxon>Sordariomycetidae</taxon>
        <taxon>Magnaporthales</taxon>
        <taxon>Pyriculariaceae</taxon>
        <taxon>Pyricularia</taxon>
    </lineage>
</organism>
<evidence type="ECO:0000256" key="3">
    <source>
        <dbReference type="ARBA" id="ARBA00022679"/>
    </source>
</evidence>
<evidence type="ECO:0000313" key="6">
    <source>
        <dbReference type="Proteomes" id="UP000515153"/>
    </source>
</evidence>
<evidence type="ECO:0000256" key="2">
    <source>
        <dbReference type="ARBA" id="ARBA00013191"/>
    </source>
</evidence>
<dbReference type="Proteomes" id="UP000515153">
    <property type="component" value="Unplaced"/>
</dbReference>
<dbReference type="InterPro" id="IPR014031">
    <property type="entry name" value="Ketoacyl_synth_C"/>
</dbReference>
<dbReference type="PROSITE" id="PS00606">
    <property type="entry name" value="KS3_1"/>
    <property type="match status" value="1"/>
</dbReference>
<keyword evidence="3 4" id="KW-0808">Transferase</keyword>
<dbReference type="Pfam" id="PF00109">
    <property type="entry name" value="ketoacyl-synt"/>
    <property type="match status" value="1"/>
</dbReference>
<dbReference type="InterPro" id="IPR014030">
    <property type="entry name" value="Ketoacyl_synth_N"/>
</dbReference>
<dbReference type="RefSeq" id="XP_030978233.1">
    <property type="nucleotide sequence ID" value="XM_031129067.1"/>
</dbReference>
<proteinExistence type="inferred from homology"/>
<dbReference type="KEGG" id="pgri:PgNI_09077"/>
<dbReference type="PANTHER" id="PTHR11712:SF336">
    <property type="entry name" value="3-OXOACYL-[ACYL-CARRIER-PROTEIN] SYNTHASE, MITOCHONDRIAL"/>
    <property type="match status" value="1"/>
</dbReference>
<dbReference type="GeneID" id="41963975"/>
<accession>A0A6P8ATJ1</accession>
<feature type="domain" description="Ketosynthase family 3 (KS3)" evidence="5">
    <location>
        <begin position="1"/>
        <end position="410"/>
    </location>
</feature>
<dbReference type="GO" id="GO:0006633">
    <property type="term" value="P:fatty acid biosynthetic process"/>
    <property type="evidence" value="ECO:0007669"/>
    <property type="project" value="InterPro"/>
</dbReference>
<dbReference type="InterPro" id="IPR016039">
    <property type="entry name" value="Thiolase-like"/>
</dbReference>
<dbReference type="InterPro" id="IPR020841">
    <property type="entry name" value="PKS_Beta-ketoAc_synthase_dom"/>
</dbReference>
<evidence type="ECO:0000256" key="1">
    <source>
        <dbReference type="ARBA" id="ARBA00008467"/>
    </source>
</evidence>
<keyword evidence="6" id="KW-1185">Reference proteome</keyword>
<dbReference type="EC" id="2.3.1.41" evidence="2"/>
<protein>
    <recommendedName>
        <fullName evidence="2">beta-ketoacyl-[acyl-carrier-protein] synthase I</fullName>
        <ecNumber evidence="2">2.3.1.41</ecNumber>
    </recommendedName>
</protein>
<evidence type="ECO:0000313" key="7">
    <source>
        <dbReference type="RefSeq" id="XP_030978233.1"/>
    </source>
</evidence>
<dbReference type="AlphaFoldDB" id="A0A6P8ATJ1"/>
<dbReference type="SUPFAM" id="SSF53901">
    <property type="entry name" value="Thiolase-like"/>
    <property type="match status" value="2"/>
</dbReference>
<dbReference type="InterPro" id="IPR018201">
    <property type="entry name" value="Ketoacyl_synth_AS"/>
</dbReference>
<reference evidence="7" key="1">
    <citation type="journal article" date="2019" name="Mol. Biol. Evol.">
        <title>Blast fungal genomes show frequent chromosomal changes, gene gains and losses, and effector gene turnover.</title>
        <authorList>
            <person name="Gomez Luciano L.B."/>
            <person name="Jason Tsai I."/>
            <person name="Chuma I."/>
            <person name="Tosa Y."/>
            <person name="Chen Y.H."/>
            <person name="Li J.Y."/>
            <person name="Li M.Y."/>
            <person name="Jade Lu M.Y."/>
            <person name="Nakayashiki H."/>
            <person name="Li W.H."/>
        </authorList>
    </citation>
    <scope>NUCLEOTIDE SEQUENCE</scope>
    <source>
        <strain evidence="7">NI907</strain>
    </source>
</reference>
<dbReference type="CDD" id="cd00828">
    <property type="entry name" value="elong_cond_enzymes"/>
    <property type="match status" value="1"/>
</dbReference>
<dbReference type="Gene3D" id="3.40.47.10">
    <property type="match status" value="1"/>
</dbReference>
<evidence type="ECO:0000259" key="5">
    <source>
        <dbReference type="PROSITE" id="PS52004"/>
    </source>
</evidence>
<reference evidence="7" key="2">
    <citation type="submission" date="2019-10" db="EMBL/GenBank/DDBJ databases">
        <authorList>
            <consortium name="NCBI Genome Project"/>
        </authorList>
    </citation>
    <scope>NUCLEOTIDE SEQUENCE</scope>
    <source>
        <strain evidence="7">NI907</strain>
    </source>
</reference>
<comment type="similarity">
    <text evidence="1 4">Belongs to the thiolase-like superfamily. Beta-ketoacyl-ACP synthases family.</text>
</comment>
<dbReference type="InterPro" id="IPR000794">
    <property type="entry name" value="Beta-ketoacyl_synthase"/>
</dbReference>
<sequence>MVPQYSRFNRGVAGQIPTGWLAKRYSISQDIINQTDPITLFSLVCTVEALLCSGIVNPYELYQNVHLSEVGICLGSSMGGLSSLRKMHRDRYLKHPEVQGDLLQETFINTTGAWINMLLASSAGPIRTPVGACATSLESLDTAYDLISLQKAKVCIIGGSEDFVEDVSFKFASIKATCDTDAGYAAGRAPSEMSRPMASSRSGFVEAQGAGVQIHLDSRLGKTCSFVGETLDRFEVQGDYRFTSGNQSRRTSSTINTAVQNQDQHQREAISPIRSALATWNLGVDDIAFASLHGTSTVKNDTNEASVIQAQMRHLGRRQGNLLPCICQKWLTGHSKGAAGAWMLNGALQAMDSGVIPGNWNADNVDAELRQHDLLVFPGIGGSLEGRVVDACSVTSFGFGLKGAQAILVHPRHLFAAAGLGKEGFEAYAQARADRWRRATRAFVEGIVEETLVGSCIKDNRPYGKEEEVEVLLDPTRRFG</sequence>
<dbReference type="PROSITE" id="PS52004">
    <property type="entry name" value="KS3_2"/>
    <property type="match status" value="1"/>
</dbReference>
<reference evidence="7" key="3">
    <citation type="submission" date="2025-08" db="UniProtKB">
        <authorList>
            <consortium name="RefSeq"/>
        </authorList>
    </citation>
    <scope>IDENTIFICATION</scope>
    <source>
        <strain evidence="7">NI907</strain>
    </source>
</reference>
<dbReference type="PANTHER" id="PTHR11712">
    <property type="entry name" value="POLYKETIDE SYNTHASE-RELATED"/>
    <property type="match status" value="1"/>
</dbReference>
<dbReference type="Pfam" id="PF02801">
    <property type="entry name" value="Ketoacyl-synt_C"/>
    <property type="match status" value="1"/>
</dbReference>
<dbReference type="GO" id="GO:0004315">
    <property type="term" value="F:3-oxoacyl-[acyl-carrier-protein] synthase activity"/>
    <property type="evidence" value="ECO:0007669"/>
    <property type="project" value="UniProtKB-EC"/>
</dbReference>
<dbReference type="InterPro" id="IPR047224">
    <property type="entry name" value="FAS_alpha_su_C"/>
</dbReference>
<name>A0A6P8ATJ1_PYRGI</name>